<dbReference type="Pfam" id="PF00460">
    <property type="entry name" value="Flg_bb_rod"/>
    <property type="match status" value="1"/>
</dbReference>
<sequence length="128" mass="14291">MLDNLNILNLASAMARHAAARHQVISENIANADTSNYRAKDLEPFSEAYTRMAKQFNQTGDRSPFSGSEPPWRVNLIETPGMESPNGNNVSLEDQMMRSIETQGDHETATLIYKKSIDILRLAVRGRA</sequence>
<proteinExistence type="predicted"/>
<dbReference type="AlphaFoldDB" id="A0A3B0SAL3"/>
<dbReference type="NCBIfam" id="NF009270">
    <property type="entry name" value="PRK12627.1"/>
    <property type="match status" value="1"/>
</dbReference>
<reference evidence="2" key="1">
    <citation type="submission" date="2018-06" db="EMBL/GenBank/DDBJ databases">
        <authorList>
            <person name="Zhirakovskaya E."/>
        </authorList>
    </citation>
    <scope>NUCLEOTIDE SEQUENCE</scope>
</reference>
<dbReference type="EMBL" id="UOEH01000081">
    <property type="protein sequence ID" value="VAV92115.1"/>
    <property type="molecule type" value="Genomic_DNA"/>
</dbReference>
<organism evidence="2">
    <name type="scientific">hydrothermal vent metagenome</name>
    <dbReference type="NCBI Taxonomy" id="652676"/>
    <lineage>
        <taxon>unclassified sequences</taxon>
        <taxon>metagenomes</taxon>
        <taxon>ecological metagenomes</taxon>
    </lineage>
</organism>
<name>A0A3B0SAL3_9ZZZZ</name>
<accession>A0A3B0SAL3</accession>
<evidence type="ECO:0000313" key="2">
    <source>
        <dbReference type="EMBL" id="VAV92115.1"/>
    </source>
</evidence>
<dbReference type="InterPro" id="IPR001444">
    <property type="entry name" value="Flag_bb_rod_N"/>
</dbReference>
<feature type="domain" description="Flagellar basal body rod protein N-terminal" evidence="1">
    <location>
        <begin position="8"/>
        <end position="38"/>
    </location>
</feature>
<evidence type="ECO:0000259" key="1">
    <source>
        <dbReference type="Pfam" id="PF00460"/>
    </source>
</evidence>
<protein>
    <recommendedName>
        <fullName evidence="1">Flagellar basal body rod protein N-terminal domain-containing protein</fullName>
    </recommendedName>
</protein>
<gene>
    <name evidence="2" type="ORF">MNBD_ALPHA05-2029</name>
</gene>